<dbReference type="FunFam" id="3.40.50.300:FF:000398">
    <property type="entry name" value="Type IV pilus assembly ATPase PilB"/>
    <property type="match status" value="1"/>
</dbReference>
<dbReference type="EMBL" id="DRWR01000124">
    <property type="protein sequence ID" value="HHQ16695.1"/>
    <property type="molecule type" value="Genomic_DNA"/>
</dbReference>
<dbReference type="Pfam" id="PF00437">
    <property type="entry name" value="T2SSE"/>
    <property type="match status" value="1"/>
</dbReference>
<dbReference type="GO" id="GO:0016887">
    <property type="term" value="F:ATP hydrolysis activity"/>
    <property type="evidence" value="ECO:0007669"/>
    <property type="project" value="TreeGrafter"/>
</dbReference>
<dbReference type="Gene3D" id="3.30.300.160">
    <property type="entry name" value="Type II secretion system, protein E, N-terminal domain"/>
    <property type="match status" value="1"/>
</dbReference>
<proteinExistence type="inferred from homology"/>
<dbReference type="Gene3D" id="3.30.450.90">
    <property type="match status" value="1"/>
</dbReference>
<dbReference type="PROSITE" id="PS00662">
    <property type="entry name" value="T2SP_E"/>
    <property type="match status" value="1"/>
</dbReference>
<evidence type="ECO:0000259" key="4">
    <source>
        <dbReference type="PROSITE" id="PS00662"/>
    </source>
</evidence>
<sequence>MNFEQILKERFQIKEEDLKKAYLLQKESSFSIGQILISLGVLSEEQLVEALSLYLGIPILDNNFEIEEFLKNSLNEKLNIKFLIEKKCIPIKIDSETQTLFIATSDPFNYETFNYITNLTGFKIKLFLTTEEKIKALSKAFIFEDTTEIKSLEIDEDVEKLTELAFEAPVIKYLNNLITKAVDLRATDIHIENYKNKGRVRFRIDGILHDIEFLDENFARAVISRIKLLSNLNIAERRLPQDGKFSTRVSSIVLDIRVSTIPMVHGEGVVMRLLYRERLSFDIKALGMEKDHNDLVLKLISYPYGILLVTGPTGSGKTTTLYSMLTYLNSDEKKIITIEDPVEYQLEGINQIQIKPEIGLTFANALRSILRHDPDIIMVGEIRDKETAEISIHSALTGHLVLSTLHTNDAPSSLFRLIEMGIEEYLINASIIGVIAQRIVRRNCPYCSEEIFLDKEVKGTYGLDDLQKKWKDLIGEPKILKGRGCSQCVNTGYRGRIAIFEIFEYDDELKEAFLKLKSLESFRKYLKEKRSFRTLREDGFIKVLKGITTIPEILRVC</sequence>
<dbReference type="PANTHER" id="PTHR30258:SF1">
    <property type="entry name" value="PROTEIN TRANSPORT PROTEIN HOFB HOMOLOG"/>
    <property type="match status" value="1"/>
</dbReference>
<dbReference type="AlphaFoldDB" id="A0A7V6CED7"/>
<dbReference type="SUPFAM" id="SSF52540">
    <property type="entry name" value="P-loop containing nucleoside triphosphate hydrolases"/>
    <property type="match status" value="1"/>
</dbReference>
<comment type="similarity">
    <text evidence="1">Belongs to the GSP E family.</text>
</comment>
<keyword evidence="2" id="KW-0547">Nucleotide-binding</keyword>
<feature type="domain" description="Bacterial type II secretion system protein E" evidence="4">
    <location>
        <begin position="370"/>
        <end position="384"/>
    </location>
</feature>
<dbReference type="PANTHER" id="PTHR30258">
    <property type="entry name" value="TYPE II SECRETION SYSTEM PROTEIN GSPE-RELATED"/>
    <property type="match status" value="1"/>
</dbReference>
<dbReference type="Pfam" id="PF05157">
    <property type="entry name" value="MshEN"/>
    <property type="match status" value="1"/>
</dbReference>
<dbReference type="InterPro" id="IPR007831">
    <property type="entry name" value="T2SS_GspE_N"/>
</dbReference>
<reference evidence="5" key="1">
    <citation type="journal article" date="2020" name="mSystems">
        <title>Genome- and Community-Level Interaction Insights into Carbon Utilization and Element Cycling Functions of Hydrothermarchaeota in Hydrothermal Sediment.</title>
        <authorList>
            <person name="Zhou Z."/>
            <person name="Liu Y."/>
            <person name="Xu W."/>
            <person name="Pan J."/>
            <person name="Luo Z.H."/>
            <person name="Li M."/>
        </authorList>
    </citation>
    <scope>NUCLEOTIDE SEQUENCE [LARGE SCALE GENOMIC DNA]</scope>
    <source>
        <strain evidence="5">SpSt-106</strain>
    </source>
</reference>
<dbReference type="SMART" id="SM00382">
    <property type="entry name" value="AAA"/>
    <property type="match status" value="1"/>
</dbReference>
<keyword evidence="3" id="KW-0067">ATP-binding</keyword>
<dbReference type="InterPro" id="IPR003593">
    <property type="entry name" value="AAA+_ATPase"/>
</dbReference>
<dbReference type="InterPro" id="IPR001482">
    <property type="entry name" value="T2SS/T4SS_dom"/>
</dbReference>
<protein>
    <submittedName>
        <fullName evidence="5">Type II/IV secretion system protein</fullName>
    </submittedName>
</protein>
<dbReference type="Gene3D" id="3.40.50.300">
    <property type="entry name" value="P-loop containing nucleotide triphosphate hydrolases"/>
    <property type="match status" value="1"/>
</dbReference>
<dbReference type="GO" id="GO:0005886">
    <property type="term" value="C:plasma membrane"/>
    <property type="evidence" value="ECO:0007669"/>
    <property type="project" value="TreeGrafter"/>
</dbReference>
<evidence type="ECO:0000256" key="2">
    <source>
        <dbReference type="ARBA" id="ARBA00022741"/>
    </source>
</evidence>
<evidence type="ECO:0000256" key="3">
    <source>
        <dbReference type="ARBA" id="ARBA00022840"/>
    </source>
</evidence>
<evidence type="ECO:0000256" key="1">
    <source>
        <dbReference type="ARBA" id="ARBA00006611"/>
    </source>
</evidence>
<dbReference type="SUPFAM" id="SSF160246">
    <property type="entry name" value="EspE N-terminal domain-like"/>
    <property type="match status" value="1"/>
</dbReference>
<name>A0A7V6CED7_9BACT</name>
<dbReference type="InterPro" id="IPR037257">
    <property type="entry name" value="T2SS_E_N_sf"/>
</dbReference>
<gene>
    <name evidence="5" type="ORF">ENM15_07785</name>
</gene>
<evidence type="ECO:0000313" key="5">
    <source>
        <dbReference type="EMBL" id="HHQ16695.1"/>
    </source>
</evidence>
<organism evidence="5">
    <name type="scientific">Thermodesulfobacterium geofontis</name>
    <dbReference type="NCBI Taxonomy" id="1295609"/>
    <lineage>
        <taxon>Bacteria</taxon>
        <taxon>Pseudomonadati</taxon>
        <taxon>Thermodesulfobacteriota</taxon>
        <taxon>Thermodesulfobacteria</taxon>
        <taxon>Thermodesulfobacteriales</taxon>
        <taxon>Thermodesulfobacteriaceae</taxon>
        <taxon>Thermodesulfobacterium</taxon>
    </lineage>
</organism>
<dbReference type="GO" id="GO:0005524">
    <property type="term" value="F:ATP binding"/>
    <property type="evidence" value="ECO:0007669"/>
    <property type="project" value="UniProtKB-KW"/>
</dbReference>
<dbReference type="CDD" id="cd01129">
    <property type="entry name" value="PulE-GspE-like"/>
    <property type="match status" value="1"/>
</dbReference>
<dbReference type="InterPro" id="IPR027417">
    <property type="entry name" value="P-loop_NTPase"/>
</dbReference>
<comment type="caution">
    <text evidence="5">The sequence shown here is derived from an EMBL/GenBank/DDBJ whole genome shotgun (WGS) entry which is preliminary data.</text>
</comment>
<dbReference type="Gene3D" id="1.10.40.70">
    <property type="match status" value="1"/>
</dbReference>
<accession>A0A7V6CED7</accession>